<protein>
    <recommendedName>
        <fullName evidence="6">Amino acid transporter transmembrane domain-containing protein</fullName>
    </recommendedName>
</protein>
<feature type="transmembrane region" description="Helical" evidence="5">
    <location>
        <begin position="212"/>
        <end position="235"/>
    </location>
</feature>
<evidence type="ECO:0000256" key="5">
    <source>
        <dbReference type="SAM" id="Phobius"/>
    </source>
</evidence>
<gene>
    <name evidence="7" type="ORF">B2J93_6994</name>
</gene>
<dbReference type="Proteomes" id="UP000242519">
    <property type="component" value="Unassembled WGS sequence"/>
</dbReference>
<comment type="subcellular location">
    <subcellularLocation>
        <location evidence="1">Membrane</location>
    </subcellularLocation>
</comment>
<dbReference type="InterPro" id="IPR013057">
    <property type="entry name" value="AA_transpt_TM"/>
</dbReference>
<name>A0A218ZAC4_9HELO</name>
<keyword evidence="3 5" id="KW-1133">Transmembrane helix</keyword>
<feature type="transmembrane region" description="Helical" evidence="5">
    <location>
        <begin position="28"/>
        <end position="50"/>
    </location>
</feature>
<feature type="transmembrane region" description="Helical" evidence="5">
    <location>
        <begin position="78"/>
        <end position="99"/>
    </location>
</feature>
<organism evidence="7 8">
    <name type="scientific">Diplocarpon coronariae</name>
    <dbReference type="NCBI Taxonomy" id="2795749"/>
    <lineage>
        <taxon>Eukaryota</taxon>
        <taxon>Fungi</taxon>
        <taxon>Dikarya</taxon>
        <taxon>Ascomycota</taxon>
        <taxon>Pezizomycotina</taxon>
        <taxon>Leotiomycetes</taxon>
        <taxon>Helotiales</taxon>
        <taxon>Drepanopezizaceae</taxon>
        <taxon>Diplocarpon</taxon>
    </lineage>
</organism>
<dbReference type="GO" id="GO:0016020">
    <property type="term" value="C:membrane"/>
    <property type="evidence" value="ECO:0007669"/>
    <property type="project" value="UniProtKB-SubCell"/>
</dbReference>
<comment type="caution">
    <text evidence="7">The sequence shown here is derived from an EMBL/GenBank/DDBJ whole genome shotgun (WGS) entry which is preliminary data.</text>
</comment>
<dbReference type="OrthoDB" id="294730at2759"/>
<evidence type="ECO:0000256" key="3">
    <source>
        <dbReference type="ARBA" id="ARBA00022989"/>
    </source>
</evidence>
<keyword evidence="8" id="KW-1185">Reference proteome</keyword>
<evidence type="ECO:0000259" key="6">
    <source>
        <dbReference type="Pfam" id="PF01490"/>
    </source>
</evidence>
<sequence length="377" mass="42051">MSWQKAACLPAGDQVCLAIMAQTWSLSVLGWVPGIITMIVAGILFWSTLITMQKFIMKHLQIKDICDFAYYAFGKSQVAYELTGLMLLANNILLIRLYVLTGAKIINARSDHSMCTVIFSIVATIMGKVMSGPRTLNHIFFMSMFSAGPPNYGYGGNYPTLGEVKIYAFLQEGVSWVACMNAVPNITFFWVPQILFPTFIPEMERPQDFPKALAVLAVISTILFIVPLAIGFHYLGQYSTAPAFGSLGIVAYKKASFAVVIVPTMVIGVVYANVTSNFIYFRILGNSRRSRSHTLTGYGVWAGLMVRIWAIAFVFAEVVLSMGDFPSLLGAAFDSFFGFLFFAVTYWQFHKGHCRFRTGIDIHVNDVEYLNQKMYLL</sequence>
<dbReference type="AlphaFoldDB" id="A0A218ZAC4"/>
<dbReference type="Pfam" id="PF01490">
    <property type="entry name" value="Aa_trans"/>
    <property type="match status" value="1"/>
</dbReference>
<feature type="transmembrane region" description="Helical" evidence="5">
    <location>
        <begin position="295"/>
        <end position="316"/>
    </location>
</feature>
<feature type="domain" description="Amino acid transporter transmembrane" evidence="6">
    <location>
        <begin position="2"/>
        <end position="344"/>
    </location>
</feature>
<proteinExistence type="predicted"/>
<accession>A0A218ZAC4</accession>
<dbReference type="STRING" id="503106.A0A218ZAC4"/>
<feature type="transmembrane region" description="Helical" evidence="5">
    <location>
        <begin position="255"/>
        <end position="274"/>
    </location>
</feature>
<evidence type="ECO:0000313" key="7">
    <source>
        <dbReference type="EMBL" id="OWP04948.1"/>
    </source>
</evidence>
<evidence type="ECO:0000256" key="4">
    <source>
        <dbReference type="ARBA" id="ARBA00023136"/>
    </source>
</evidence>
<feature type="transmembrane region" description="Helical" evidence="5">
    <location>
        <begin position="328"/>
        <end position="347"/>
    </location>
</feature>
<dbReference type="InParanoid" id="A0A218ZAC4"/>
<evidence type="ECO:0000313" key="8">
    <source>
        <dbReference type="Proteomes" id="UP000242519"/>
    </source>
</evidence>
<keyword evidence="2 5" id="KW-0812">Transmembrane</keyword>
<reference evidence="7 8" key="1">
    <citation type="submission" date="2017-04" db="EMBL/GenBank/DDBJ databases">
        <title>Draft genome sequence of Marssonina coronaria NL1: causal agent of apple blotch.</title>
        <authorList>
            <person name="Cheng Q."/>
        </authorList>
    </citation>
    <scope>NUCLEOTIDE SEQUENCE [LARGE SCALE GENOMIC DNA]</scope>
    <source>
        <strain evidence="7 8">NL1</strain>
    </source>
</reference>
<evidence type="ECO:0000256" key="2">
    <source>
        <dbReference type="ARBA" id="ARBA00022692"/>
    </source>
</evidence>
<dbReference type="EMBL" id="MZNU01000088">
    <property type="protein sequence ID" value="OWP04948.1"/>
    <property type="molecule type" value="Genomic_DNA"/>
</dbReference>
<evidence type="ECO:0000256" key="1">
    <source>
        <dbReference type="ARBA" id="ARBA00004370"/>
    </source>
</evidence>
<keyword evidence="4 5" id="KW-0472">Membrane</keyword>